<dbReference type="AlphaFoldDB" id="A0A4R7HWS1"/>
<dbReference type="InterPro" id="IPR005804">
    <property type="entry name" value="FA_desaturase_dom"/>
</dbReference>
<sequence length="338" mass="38256">MSATAVPRTVPPTMVPPAEALPDVLPNDRFNARGMPVRELRDDLRRIPNARNAVAVVMTLLQSYGVVIAAAVINTWWGYVIAFFLMARGHVCLNILGHEAAHRLLFSNRRLNDGVGRFMSYSSYTAMLAYRRAHFAHHRDEMGPDEPDLSLYAGYPIPKDSWHRKLRRDLTGVSAYKNLKVLFSAARHGKSEALMIVGLHAGLIALAIAFQRPWAYVVWLASWSTLWKFSNRLRAIAEHGGMKRSRDRRETTHIIRQSLLARYWMVPYHTGWHLAHHADMGVPWTNLPRLHDELVATGWITPELEYPSYRAFWKACSSGQAGAKSEQATGTSFLAFDD</sequence>
<dbReference type="GO" id="GO:0016020">
    <property type="term" value="C:membrane"/>
    <property type="evidence" value="ECO:0007669"/>
    <property type="project" value="GOC"/>
</dbReference>
<dbReference type="OrthoDB" id="9800167at2"/>
<dbReference type="GO" id="GO:0042284">
    <property type="term" value="F:sphingolipid delta-4 desaturase activity"/>
    <property type="evidence" value="ECO:0007669"/>
    <property type="project" value="TreeGrafter"/>
</dbReference>
<reference evidence="2 3" key="1">
    <citation type="submission" date="2019-03" db="EMBL/GenBank/DDBJ databases">
        <title>Sequencing the genomes of 1000 actinobacteria strains.</title>
        <authorList>
            <person name="Klenk H.-P."/>
        </authorList>
    </citation>
    <scope>NUCLEOTIDE SEQUENCE [LARGE SCALE GENOMIC DNA]</scope>
    <source>
        <strain evidence="2 3">DSM 18936</strain>
    </source>
</reference>
<accession>A0A4R7HWS1</accession>
<dbReference type="PANTHER" id="PTHR12879">
    <property type="entry name" value="SPHINGOLIPID DELTA 4 DESATURASE/C-4 HYDROXYLASE PROTEIN DES2"/>
    <property type="match status" value="1"/>
</dbReference>
<evidence type="ECO:0000259" key="1">
    <source>
        <dbReference type="Pfam" id="PF00487"/>
    </source>
</evidence>
<evidence type="ECO:0000313" key="2">
    <source>
        <dbReference type="EMBL" id="TDT15572.1"/>
    </source>
</evidence>
<evidence type="ECO:0000313" key="3">
    <source>
        <dbReference type="Proteomes" id="UP000294558"/>
    </source>
</evidence>
<feature type="domain" description="Fatty acid desaturase" evidence="1">
    <location>
        <begin position="75"/>
        <end position="296"/>
    </location>
</feature>
<dbReference type="PANTHER" id="PTHR12879:SF8">
    <property type="entry name" value="SPHINGOLIPID DELTA(4)-DESATURASE DES1"/>
    <property type="match status" value="1"/>
</dbReference>
<dbReference type="EMBL" id="SOAU01000001">
    <property type="protein sequence ID" value="TDT15572.1"/>
    <property type="molecule type" value="Genomic_DNA"/>
</dbReference>
<dbReference type="Pfam" id="PF00487">
    <property type="entry name" value="FA_desaturase"/>
    <property type="match status" value="1"/>
</dbReference>
<gene>
    <name evidence="2" type="ORF">BDK89_1145</name>
</gene>
<keyword evidence="3" id="KW-1185">Reference proteome</keyword>
<proteinExistence type="predicted"/>
<name>A0A4R7HWS1_9ACTN</name>
<dbReference type="RefSeq" id="WP_133868011.1">
    <property type="nucleotide sequence ID" value="NZ_SOAU01000001.1"/>
</dbReference>
<comment type="caution">
    <text evidence="2">The sequence shown here is derived from an EMBL/GenBank/DDBJ whole genome shotgun (WGS) entry which is preliminary data.</text>
</comment>
<dbReference type="Proteomes" id="UP000294558">
    <property type="component" value="Unassembled WGS sequence"/>
</dbReference>
<organism evidence="2 3">
    <name type="scientific">Ilumatobacter fluminis</name>
    <dbReference type="NCBI Taxonomy" id="467091"/>
    <lineage>
        <taxon>Bacteria</taxon>
        <taxon>Bacillati</taxon>
        <taxon>Actinomycetota</taxon>
        <taxon>Acidimicrobiia</taxon>
        <taxon>Acidimicrobiales</taxon>
        <taxon>Ilumatobacteraceae</taxon>
        <taxon>Ilumatobacter</taxon>
    </lineage>
</organism>
<dbReference type="GO" id="GO:0046513">
    <property type="term" value="P:ceramide biosynthetic process"/>
    <property type="evidence" value="ECO:0007669"/>
    <property type="project" value="TreeGrafter"/>
</dbReference>
<protein>
    <submittedName>
        <fullName evidence="2">Fatty acid desaturase</fullName>
    </submittedName>
</protein>